<evidence type="ECO:0000313" key="3">
    <source>
        <dbReference type="Proteomes" id="UP001596297"/>
    </source>
</evidence>
<keyword evidence="3" id="KW-1185">Reference proteome</keyword>
<dbReference type="Proteomes" id="UP001596297">
    <property type="component" value="Unassembled WGS sequence"/>
</dbReference>
<gene>
    <name evidence="2" type="ORF">ACFP81_08210</name>
</gene>
<proteinExistence type="predicted"/>
<comment type="caution">
    <text evidence="2">The sequence shown here is derived from an EMBL/GenBank/DDBJ whole genome shotgun (WGS) entry which is preliminary data.</text>
</comment>
<protein>
    <submittedName>
        <fullName evidence="2">AIPR family protein</fullName>
    </submittedName>
</protein>
<name>A0ABW1YCH6_9DEIO</name>
<accession>A0ABW1YCH6</accession>
<dbReference type="InterPro" id="IPR018891">
    <property type="entry name" value="AIPR_C"/>
</dbReference>
<reference evidence="3" key="1">
    <citation type="journal article" date="2019" name="Int. J. Syst. Evol. Microbiol.">
        <title>The Global Catalogue of Microorganisms (GCM) 10K type strain sequencing project: providing services to taxonomists for standard genome sequencing and annotation.</title>
        <authorList>
            <consortium name="The Broad Institute Genomics Platform"/>
            <consortium name="The Broad Institute Genome Sequencing Center for Infectious Disease"/>
            <person name="Wu L."/>
            <person name="Ma J."/>
        </authorList>
    </citation>
    <scope>NUCLEOTIDE SEQUENCE [LARGE SCALE GENOMIC DNA]</scope>
    <source>
        <strain evidence="3">CGMCC 1.15772</strain>
    </source>
</reference>
<dbReference type="RefSeq" id="WP_380083004.1">
    <property type="nucleotide sequence ID" value="NZ_JBHSWD010000001.1"/>
</dbReference>
<dbReference type="Pfam" id="PF10592">
    <property type="entry name" value="AIPR"/>
    <property type="match status" value="1"/>
</dbReference>
<evidence type="ECO:0000313" key="2">
    <source>
        <dbReference type="EMBL" id="MFC6591988.1"/>
    </source>
</evidence>
<sequence length="606" mass="69474">MKSSNLIGGNLMDRITQSLVKEFRDNYDYKHLPEDELFENFVNYIVVTKEFGAGFDIDAISTGRGGDLGIDGFAFIINGRLVLSLDDVDEICSPASNLSASLIFIQSKRSAKFDSAEINNLFFGIGDFLSEKPRLTMNNEIASMHDIWNSLLEKYSAKLIAKPNVKIYYVTTGKWTEDSNLLATIEVGKESILGQELFSSVHFYPIDGNAIHKLYRSTKHRLEVQIIFEEKVTLPDINGVQESYFGFLPFKEFKKLIYSEEDNQIRNVFYDNVRDYAGKNPVNDSIRRTVTDGMSDQFVVLNNGVTIVASGLSSIANKFTIRDYQIVNGCQTSHVLISALENSNIELVRVPIRLIVTEDESLRDRITLATNSQTAVKAEQLEAQTDFQKNLEQYFRASIKHRTLYYERRANQYNLQSEVKKTQIVSIGDQIKTFASMFLDSPHAVTGYFGTVMKRHSGKIFQEGHKPDAYFTSSYAFYRLNYLIRNGSLDRSFRKPKYHLLMIFRMITEPFEMPHMNSKKMEKYCESINSLLDNEEASKAIFTACEKIFRDSGIDLSVKQFKSESETRVIKDFLISKKEKYIKIEYDGSTGRFVRYHMDLEGLGNW</sequence>
<feature type="domain" description="Abortive phage infection protein C-terminal" evidence="1">
    <location>
        <begin position="269"/>
        <end position="486"/>
    </location>
</feature>
<evidence type="ECO:0000259" key="1">
    <source>
        <dbReference type="Pfam" id="PF10592"/>
    </source>
</evidence>
<organism evidence="2 3">
    <name type="scientific">Deinococcus lacus</name>
    <dbReference type="NCBI Taxonomy" id="392561"/>
    <lineage>
        <taxon>Bacteria</taxon>
        <taxon>Thermotogati</taxon>
        <taxon>Deinococcota</taxon>
        <taxon>Deinococci</taxon>
        <taxon>Deinococcales</taxon>
        <taxon>Deinococcaceae</taxon>
        <taxon>Deinococcus</taxon>
    </lineage>
</organism>
<dbReference type="EMBL" id="JBHSWD010000001">
    <property type="protein sequence ID" value="MFC6591988.1"/>
    <property type="molecule type" value="Genomic_DNA"/>
</dbReference>